<name>A0ACC0GDR5_9ERIC</name>
<protein>
    <submittedName>
        <fullName evidence="1">Protein ROOT HAIR DEFECTIVE 3</fullName>
    </submittedName>
</protein>
<keyword evidence="2" id="KW-1185">Reference proteome</keyword>
<gene>
    <name evidence="1" type="ORF">LOK49_LG10G01707</name>
</gene>
<organism evidence="1 2">
    <name type="scientific">Camellia lanceoleosa</name>
    <dbReference type="NCBI Taxonomy" id="1840588"/>
    <lineage>
        <taxon>Eukaryota</taxon>
        <taxon>Viridiplantae</taxon>
        <taxon>Streptophyta</taxon>
        <taxon>Embryophyta</taxon>
        <taxon>Tracheophyta</taxon>
        <taxon>Spermatophyta</taxon>
        <taxon>Magnoliopsida</taxon>
        <taxon>eudicotyledons</taxon>
        <taxon>Gunneridae</taxon>
        <taxon>Pentapetalae</taxon>
        <taxon>asterids</taxon>
        <taxon>Ericales</taxon>
        <taxon>Theaceae</taxon>
        <taxon>Camellia</taxon>
    </lineage>
</organism>
<dbReference type="Proteomes" id="UP001060215">
    <property type="component" value="Chromosome 10"/>
</dbReference>
<evidence type="ECO:0000313" key="2">
    <source>
        <dbReference type="Proteomes" id="UP001060215"/>
    </source>
</evidence>
<sequence length="78" mass="9036">MDALLDRAGDDTWPVIRKLLRRETESTVFGLFAVLSTFDLDEETKDNMLKSLEDFARGIIESKAKEEVGRVLFRMKDR</sequence>
<reference evidence="1 2" key="1">
    <citation type="journal article" date="2022" name="Plant J.">
        <title>Chromosome-level genome of Camellia lanceoleosa provides a valuable resource for understanding genome evolution and self-incompatibility.</title>
        <authorList>
            <person name="Gong W."/>
            <person name="Xiao S."/>
            <person name="Wang L."/>
            <person name="Liao Z."/>
            <person name="Chang Y."/>
            <person name="Mo W."/>
            <person name="Hu G."/>
            <person name="Li W."/>
            <person name="Zhao G."/>
            <person name="Zhu H."/>
            <person name="Hu X."/>
            <person name="Ji K."/>
            <person name="Xiang X."/>
            <person name="Song Q."/>
            <person name="Yuan D."/>
            <person name="Jin S."/>
            <person name="Zhang L."/>
        </authorList>
    </citation>
    <scope>NUCLEOTIDE SEQUENCE [LARGE SCALE GENOMIC DNA]</scope>
    <source>
        <strain evidence="1">SQ_2022a</strain>
    </source>
</reference>
<evidence type="ECO:0000313" key="1">
    <source>
        <dbReference type="EMBL" id="KAI7998693.1"/>
    </source>
</evidence>
<comment type="caution">
    <text evidence="1">The sequence shown here is derived from an EMBL/GenBank/DDBJ whole genome shotgun (WGS) entry which is preliminary data.</text>
</comment>
<proteinExistence type="predicted"/>
<accession>A0ACC0GDR5</accession>
<dbReference type="EMBL" id="CM045767">
    <property type="protein sequence ID" value="KAI7998693.1"/>
    <property type="molecule type" value="Genomic_DNA"/>
</dbReference>